<feature type="compositionally biased region" description="Polar residues" evidence="2">
    <location>
        <begin position="102"/>
        <end position="120"/>
    </location>
</feature>
<evidence type="ECO:0000256" key="2">
    <source>
        <dbReference type="SAM" id="MobiDB-lite"/>
    </source>
</evidence>
<dbReference type="PRINTS" id="PR00625">
    <property type="entry name" value="JDOMAIN"/>
</dbReference>
<dbReference type="Gene3D" id="2.60.260.20">
    <property type="entry name" value="Urease metallochaperone UreE, N-terminal domain"/>
    <property type="match status" value="2"/>
</dbReference>
<dbReference type="GO" id="GO:0005783">
    <property type="term" value="C:endoplasmic reticulum"/>
    <property type="evidence" value="ECO:0007669"/>
    <property type="project" value="UniProtKB-ARBA"/>
</dbReference>
<dbReference type="EnsemblPlants" id="EMT06919">
    <property type="protein sequence ID" value="EMT06919"/>
    <property type="gene ID" value="F775_08102"/>
</dbReference>
<evidence type="ECO:0000313" key="3">
    <source>
        <dbReference type="EnsemblPlants" id="EMT06919"/>
    </source>
</evidence>
<dbReference type="InterPro" id="IPR036869">
    <property type="entry name" value="J_dom_sf"/>
</dbReference>
<reference evidence="3" key="1">
    <citation type="submission" date="2015-06" db="UniProtKB">
        <authorList>
            <consortium name="EnsemblPlants"/>
        </authorList>
    </citation>
    <scope>IDENTIFICATION</scope>
</reference>
<feature type="region of interest" description="Disordered" evidence="2">
    <location>
        <begin position="91"/>
        <end position="127"/>
    </location>
</feature>
<dbReference type="FunFam" id="2.60.260.20:FF:000030">
    <property type="entry name" value="DNAJ heat shock family protein"/>
    <property type="match status" value="1"/>
</dbReference>
<dbReference type="CDD" id="cd06257">
    <property type="entry name" value="DnaJ"/>
    <property type="match status" value="1"/>
</dbReference>
<dbReference type="GO" id="GO:0051087">
    <property type="term" value="F:protein-folding chaperone binding"/>
    <property type="evidence" value="ECO:0007669"/>
    <property type="project" value="TreeGrafter"/>
</dbReference>
<dbReference type="Pfam" id="PF00226">
    <property type="entry name" value="DnaJ"/>
    <property type="match status" value="1"/>
</dbReference>
<sequence>MDYYNILKVNRNASLEDLKKSYRRLARTWHPDKNPTGGAEAEARFKQITEAYEASELCAFIFHAMSVAGLVLVGHVLSDPEKRAIYDQYGEEGLKGMPPPGSQSRTATASGSSGPSNFRYNPSDPDDIFNEFMASNKPYTFGQDRRRFQPAHRTSAVNGRSEASSSSQKEPGTSTSHLEKPPPVKKTLLCTLEELYNGTKRKMKITRNVAKSDGKVELETEILQVEVLPGWKKGTKMTFPNKGDTLPGYLPQDLTFVIDMKPHDTYTLEGNNLLVSQEIPLVDALAGTTINLRTLDGRSLPVRVEEVVRPGQEIVIENEGWPIRKEPGKKGSLRIRWLYGDVDVIYGDLYVSIFNKSCRGIVTADVLELGLSRGAIATRKLERVMRDKEHEGLYWFAPLR</sequence>
<dbReference type="CDD" id="cd10747">
    <property type="entry name" value="DnaJ_C"/>
    <property type="match status" value="1"/>
</dbReference>
<feature type="region of interest" description="Disordered" evidence="2">
    <location>
        <begin position="140"/>
        <end position="184"/>
    </location>
</feature>
<feature type="compositionally biased region" description="Polar residues" evidence="2">
    <location>
        <begin position="155"/>
        <end position="176"/>
    </location>
</feature>
<dbReference type="InterPro" id="IPR002939">
    <property type="entry name" value="DnaJ_C"/>
</dbReference>
<dbReference type="PANTHER" id="PTHR24078">
    <property type="entry name" value="DNAJ HOMOLOG SUBFAMILY C MEMBER"/>
    <property type="match status" value="1"/>
</dbReference>
<dbReference type="Gene3D" id="1.10.287.110">
    <property type="entry name" value="DnaJ domain"/>
    <property type="match status" value="1"/>
</dbReference>
<dbReference type="InterPro" id="IPR051339">
    <property type="entry name" value="DnaJ_subfamily_B"/>
</dbReference>
<dbReference type="PANTHER" id="PTHR24078:SF553">
    <property type="entry name" value="DNAJ HOMOLOG SUBFAMILY B MEMBER 5"/>
    <property type="match status" value="1"/>
</dbReference>
<dbReference type="InterPro" id="IPR001623">
    <property type="entry name" value="DnaJ_domain"/>
</dbReference>
<dbReference type="FunFam" id="2.60.260.20:FF:000015">
    <property type="entry name" value="Heat shock protein 40"/>
    <property type="match status" value="1"/>
</dbReference>
<dbReference type="InterPro" id="IPR008971">
    <property type="entry name" value="HSP40/DnaJ_pept-bd"/>
</dbReference>
<dbReference type="AlphaFoldDB" id="M8AZY0"/>
<accession>M8AZY0</accession>
<keyword evidence="1" id="KW-0143">Chaperone</keyword>
<dbReference type="Pfam" id="PF01556">
    <property type="entry name" value="DnaJ_C"/>
    <property type="match status" value="1"/>
</dbReference>
<dbReference type="GO" id="GO:0005829">
    <property type="term" value="C:cytosol"/>
    <property type="evidence" value="ECO:0007669"/>
    <property type="project" value="TreeGrafter"/>
</dbReference>
<protein>
    <submittedName>
        <fullName evidence="3">DnaJ homolog subfamily B member 4</fullName>
    </submittedName>
</protein>
<dbReference type="SUPFAM" id="SSF46565">
    <property type="entry name" value="Chaperone J-domain"/>
    <property type="match status" value="2"/>
</dbReference>
<name>M8AZY0_AEGTA</name>
<proteinExistence type="predicted"/>
<dbReference type="SMART" id="SM00271">
    <property type="entry name" value="DnaJ"/>
    <property type="match status" value="1"/>
</dbReference>
<dbReference type="PROSITE" id="PS50076">
    <property type="entry name" value="DNAJ_2"/>
    <property type="match status" value="1"/>
</dbReference>
<organism evidence="3">
    <name type="scientific">Aegilops tauschii</name>
    <name type="common">Tausch's goatgrass</name>
    <name type="synonym">Aegilops squarrosa</name>
    <dbReference type="NCBI Taxonomy" id="37682"/>
    <lineage>
        <taxon>Eukaryota</taxon>
        <taxon>Viridiplantae</taxon>
        <taxon>Streptophyta</taxon>
        <taxon>Embryophyta</taxon>
        <taxon>Tracheophyta</taxon>
        <taxon>Spermatophyta</taxon>
        <taxon>Magnoliopsida</taxon>
        <taxon>Liliopsida</taxon>
        <taxon>Poales</taxon>
        <taxon>Poaceae</taxon>
        <taxon>BOP clade</taxon>
        <taxon>Pooideae</taxon>
        <taxon>Triticodae</taxon>
        <taxon>Triticeae</taxon>
        <taxon>Triticinae</taxon>
        <taxon>Aegilops</taxon>
    </lineage>
</organism>
<dbReference type="GO" id="GO:0006457">
    <property type="term" value="P:protein folding"/>
    <property type="evidence" value="ECO:0007669"/>
    <property type="project" value="InterPro"/>
</dbReference>
<evidence type="ECO:0000256" key="1">
    <source>
        <dbReference type="ARBA" id="ARBA00023186"/>
    </source>
</evidence>
<dbReference type="GO" id="GO:0051082">
    <property type="term" value="F:unfolded protein binding"/>
    <property type="evidence" value="ECO:0007669"/>
    <property type="project" value="InterPro"/>
</dbReference>
<dbReference type="SUPFAM" id="SSF49493">
    <property type="entry name" value="HSP40/DnaJ peptide-binding domain"/>
    <property type="match status" value="2"/>
</dbReference>